<feature type="domain" description="Anoctamin transmembrane" evidence="2">
    <location>
        <begin position="3"/>
        <end position="62"/>
    </location>
</feature>
<protein>
    <recommendedName>
        <fullName evidence="2">Anoctamin transmembrane domain-containing protein</fullName>
    </recommendedName>
</protein>
<sequence>LFEFVMAIVAVLSVTVLNWLLKAIIYFLVDMEKHTSFTTKEMSLMKKLFVAQWINTGLIILFVNAQLHGMTGDIPVFGTTLRIGDGDFDDFTSNWYKAVGIGLSITIAVQ</sequence>
<feature type="non-terminal residue" evidence="3">
    <location>
        <position position="110"/>
    </location>
</feature>
<organism evidence="3 4">
    <name type="scientific">Perkinsus olseni</name>
    <name type="common">Perkinsus atlanticus</name>
    <dbReference type="NCBI Taxonomy" id="32597"/>
    <lineage>
        <taxon>Eukaryota</taxon>
        <taxon>Sar</taxon>
        <taxon>Alveolata</taxon>
        <taxon>Perkinsozoa</taxon>
        <taxon>Perkinsea</taxon>
        <taxon>Perkinsida</taxon>
        <taxon>Perkinsidae</taxon>
        <taxon>Perkinsus</taxon>
    </lineage>
</organism>
<reference evidence="3 4" key="1">
    <citation type="submission" date="2020-04" db="EMBL/GenBank/DDBJ databases">
        <title>Perkinsus olseni comparative genomics.</title>
        <authorList>
            <person name="Bogema D.R."/>
        </authorList>
    </citation>
    <scope>NUCLEOTIDE SEQUENCE [LARGE SCALE GENOMIC DNA]</scope>
    <source>
        <strain evidence="3">ATCC PRA-205</strain>
    </source>
</reference>
<feature type="non-terminal residue" evidence="3">
    <location>
        <position position="1"/>
    </location>
</feature>
<keyword evidence="1" id="KW-0812">Transmembrane</keyword>
<comment type="caution">
    <text evidence="3">The sequence shown here is derived from an EMBL/GenBank/DDBJ whole genome shotgun (WGS) entry which is preliminary data.</text>
</comment>
<dbReference type="InterPro" id="IPR049452">
    <property type="entry name" value="Anoctamin_TM"/>
</dbReference>
<evidence type="ECO:0000259" key="2">
    <source>
        <dbReference type="Pfam" id="PF04547"/>
    </source>
</evidence>
<dbReference type="Pfam" id="PF04547">
    <property type="entry name" value="Anoctamin"/>
    <property type="match status" value="1"/>
</dbReference>
<dbReference type="EMBL" id="JABANM010017195">
    <property type="protein sequence ID" value="KAF4728184.1"/>
    <property type="molecule type" value="Genomic_DNA"/>
</dbReference>
<keyword evidence="1" id="KW-1133">Transmembrane helix</keyword>
<dbReference type="AlphaFoldDB" id="A0A7J6S5H8"/>
<evidence type="ECO:0000313" key="4">
    <source>
        <dbReference type="Proteomes" id="UP000574390"/>
    </source>
</evidence>
<evidence type="ECO:0000256" key="1">
    <source>
        <dbReference type="SAM" id="Phobius"/>
    </source>
</evidence>
<feature type="transmembrane region" description="Helical" evidence="1">
    <location>
        <begin position="6"/>
        <end position="28"/>
    </location>
</feature>
<name>A0A7J6S5H8_PEROL</name>
<gene>
    <name evidence="3" type="ORF">FOZ62_022085</name>
</gene>
<accession>A0A7J6S5H8</accession>
<evidence type="ECO:0000313" key="3">
    <source>
        <dbReference type="EMBL" id="KAF4728184.1"/>
    </source>
</evidence>
<proteinExistence type="predicted"/>
<keyword evidence="1" id="KW-0472">Membrane</keyword>
<dbReference type="Proteomes" id="UP000574390">
    <property type="component" value="Unassembled WGS sequence"/>
</dbReference>
<feature type="transmembrane region" description="Helical" evidence="1">
    <location>
        <begin position="48"/>
        <end position="67"/>
    </location>
</feature>